<comment type="caution">
    <text evidence="1">The sequence shown here is derived from an EMBL/GenBank/DDBJ whole genome shotgun (WGS) entry which is preliminary data.</text>
</comment>
<evidence type="ECO:0000313" key="1">
    <source>
        <dbReference type="EMBL" id="NER31145.1"/>
    </source>
</evidence>
<accession>A0A6B3NJV6</accession>
<name>A0A6B3NJV6_9CYAN</name>
<dbReference type="EMBL" id="JAAHFQ010000730">
    <property type="protein sequence ID" value="NER31145.1"/>
    <property type="molecule type" value="Genomic_DNA"/>
</dbReference>
<protein>
    <submittedName>
        <fullName evidence="1">Uncharacterized protein</fullName>
    </submittedName>
</protein>
<sequence>MSSIDSKLQELHTIPGVEDLSQENAATCSGGALLRLFDWTGFGGQQDKYQFSGSRTGVVRRANIRGHFDNRAGSFYIAAPSNHKYRVRFFDNKGFTRPLGDYFVWGHQGKNLAFNDRDKASSFEIKRV</sequence>
<dbReference type="AlphaFoldDB" id="A0A6B3NJV6"/>
<reference evidence="1" key="1">
    <citation type="submission" date="2019-11" db="EMBL/GenBank/DDBJ databases">
        <title>Genomic insights into an expanded diversity of filamentous marine cyanobacteria reveals the extraordinary biosynthetic potential of Moorea and Okeania.</title>
        <authorList>
            <person name="Ferreira Leao T."/>
            <person name="Wang M."/>
            <person name="Moss N."/>
            <person name="Da Silva R."/>
            <person name="Sanders J."/>
            <person name="Nurk S."/>
            <person name="Gurevich A."/>
            <person name="Humphrey G."/>
            <person name="Reher R."/>
            <person name="Zhu Q."/>
            <person name="Belda-Ferre P."/>
            <person name="Glukhov E."/>
            <person name="Rex R."/>
            <person name="Dorrestein P.C."/>
            <person name="Knight R."/>
            <person name="Pevzner P."/>
            <person name="Gerwick W.H."/>
            <person name="Gerwick L."/>
        </authorList>
    </citation>
    <scope>NUCLEOTIDE SEQUENCE</scope>
    <source>
        <strain evidence="1">SIO1C4</strain>
    </source>
</reference>
<organism evidence="1">
    <name type="scientific">Symploca sp. SIO1C4</name>
    <dbReference type="NCBI Taxonomy" id="2607765"/>
    <lineage>
        <taxon>Bacteria</taxon>
        <taxon>Bacillati</taxon>
        <taxon>Cyanobacteriota</taxon>
        <taxon>Cyanophyceae</taxon>
        <taxon>Coleofasciculales</taxon>
        <taxon>Coleofasciculaceae</taxon>
        <taxon>Symploca</taxon>
    </lineage>
</organism>
<gene>
    <name evidence="1" type="ORF">F6J89_26870</name>
</gene>
<proteinExistence type="predicted"/>